<dbReference type="RefSeq" id="WP_341836382.1">
    <property type="nucleotide sequence ID" value="NZ_CP149822.1"/>
</dbReference>
<gene>
    <name evidence="1" type="ORF">WJU16_00585</name>
</gene>
<sequence>METDPSTQLKIYLEEFIGRLAEDGITHVAISITGPLTLFQSQLPREVIAAGESMYVIQHYQPGTIIPADIMLRHDDAPS</sequence>
<evidence type="ECO:0000313" key="1">
    <source>
        <dbReference type="EMBL" id="WZN41533.1"/>
    </source>
</evidence>
<dbReference type="Proteomes" id="UP001485459">
    <property type="component" value="Chromosome"/>
</dbReference>
<reference evidence="2" key="1">
    <citation type="submission" date="2024-03" db="EMBL/GenBank/DDBJ databases">
        <title>Chitinophaga horti sp. nov., isolated from garden soil.</title>
        <authorList>
            <person name="Lee D.S."/>
            <person name="Han D.M."/>
            <person name="Baek J.H."/>
            <person name="Choi D.G."/>
            <person name="Jeon J.H."/>
            <person name="Jeon C.O."/>
        </authorList>
    </citation>
    <scope>NUCLEOTIDE SEQUENCE [LARGE SCALE GENOMIC DNA]</scope>
    <source>
        <strain evidence="2">GPA1</strain>
    </source>
</reference>
<accession>A0ABZ2YP55</accession>
<dbReference type="EMBL" id="CP149822">
    <property type="protein sequence ID" value="WZN41533.1"/>
    <property type="molecule type" value="Genomic_DNA"/>
</dbReference>
<name>A0ABZ2YP55_9BACT</name>
<keyword evidence="2" id="KW-1185">Reference proteome</keyword>
<organism evidence="1 2">
    <name type="scientific">Chitinophaga pollutisoli</name>
    <dbReference type="NCBI Taxonomy" id="3133966"/>
    <lineage>
        <taxon>Bacteria</taxon>
        <taxon>Pseudomonadati</taxon>
        <taxon>Bacteroidota</taxon>
        <taxon>Chitinophagia</taxon>
        <taxon>Chitinophagales</taxon>
        <taxon>Chitinophagaceae</taxon>
        <taxon>Chitinophaga</taxon>
    </lineage>
</organism>
<protein>
    <submittedName>
        <fullName evidence="1">Uncharacterized protein</fullName>
    </submittedName>
</protein>
<evidence type="ECO:0000313" key="2">
    <source>
        <dbReference type="Proteomes" id="UP001485459"/>
    </source>
</evidence>
<proteinExistence type="predicted"/>